<organism evidence="6 7">
    <name type="scientific">Drosophila arizonae</name>
    <name type="common">Fruit fly</name>
    <dbReference type="NCBI Taxonomy" id="7263"/>
    <lineage>
        <taxon>Eukaryota</taxon>
        <taxon>Metazoa</taxon>
        <taxon>Ecdysozoa</taxon>
        <taxon>Arthropoda</taxon>
        <taxon>Hexapoda</taxon>
        <taxon>Insecta</taxon>
        <taxon>Pterygota</taxon>
        <taxon>Neoptera</taxon>
        <taxon>Endopterygota</taxon>
        <taxon>Diptera</taxon>
        <taxon>Brachycera</taxon>
        <taxon>Muscomorpha</taxon>
        <taxon>Ephydroidea</taxon>
        <taxon>Drosophilidae</taxon>
        <taxon>Drosophila</taxon>
    </lineage>
</organism>
<accession>A0ABM1NL48</accession>
<evidence type="ECO:0000256" key="3">
    <source>
        <dbReference type="ARBA" id="ARBA00022679"/>
    </source>
</evidence>
<evidence type="ECO:0000313" key="6">
    <source>
        <dbReference type="Proteomes" id="UP000694904"/>
    </source>
</evidence>
<dbReference type="SUPFAM" id="SSF53335">
    <property type="entry name" value="S-adenosyl-L-methionine-dependent methyltransferases"/>
    <property type="match status" value="1"/>
</dbReference>
<evidence type="ECO:0000256" key="5">
    <source>
        <dbReference type="SAM" id="Phobius"/>
    </source>
</evidence>
<dbReference type="Gene3D" id="3.40.50.150">
    <property type="entry name" value="Vaccinia Virus protein VP39"/>
    <property type="match status" value="1"/>
</dbReference>
<evidence type="ECO:0000256" key="1">
    <source>
        <dbReference type="ARBA" id="ARBA00010633"/>
    </source>
</evidence>
<dbReference type="InterPro" id="IPR029063">
    <property type="entry name" value="SAM-dependent_MTases_sf"/>
</dbReference>
<evidence type="ECO:0000313" key="7">
    <source>
        <dbReference type="RefSeq" id="XP_017855684.1"/>
    </source>
</evidence>
<keyword evidence="6" id="KW-1185">Reference proteome</keyword>
<comment type="similarity">
    <text evidence="1">Belongs to the ANT/ATPSC lysine N-methyltransferase family.</text>
</comment>
<dbReference type="PANTHER" id="PTHR13610:SF9">
    <property type="entry name" value="FI06469P"/>
    <property type="match status" value="1"/>
</dbReference>
<dbReference type="Proteomes" id="UP000694904">
    <property type="component" value="Chromosome 2"/>
</dbReference>
<dbReference type="GeneID" id="108608694"/>
<keyword evidence="5" id="KW-0472">Membrane</keyword>
<dbReference type="PANTHER" id="PTHR13610">
    <property type="entry name" value="METHYLTRANSFERASE DOMAIN-CONTAINING PROTEIN"/>
    <property type="match status" value="1"/>
</dbReference>
<reference evidence="6" key="2">
    <citation type="journal article" date="2016" name="G3 (Bethesda)">
        <title>Genome Evolution in Three Species of Cactophilic Drosophila.</title>
        <authorList>
            <person name="Sanchez-Flores A."/>
            <person name="Penazola F."/>
            <person name="Carpinteyro-Ponce J."/>
            <person name="Nazario-Yepiz N."/>
            <person name="Abreu-Goodger C."/>
            <person name="Machado C.A."/>
            <person name="Markow T.A."/>
        </authorList>
    </citation>
    <scope>NUCLEOTIDE SEQUENCE [LARGE SCALE GENOMIC DNA]</scope>
</reference>
<protein>
    <submittedName>
        <fullName evidence="7">Protein FAM173B</fullName>
    </submittedName>
</protein>
<dbReference type="Pfam" id="PF13489">
    <property type="entry name" value="Methyltransf_23"/>
    <property type="match status" value="1"/>
</dbReference>
<keyword evidence="2" id="KW-0489">Methyltransferase</keyword>
<dbReference type="RefSeq" id="XP_017855684.1">
    <property type="nucleotide sequence ID" value="XM_018000195.1"/>
</dbReference>
<gene>
    <name evidence="7" type="primary">LOC108608694</name>
</gene>
<name>A0ABM1NL48_DROAR</name>
<feature type="transmembrane region" description="Helical" evidence="5">
    <location>
        <begin position="23"/>
        <end position="47"/>
    </location>
</feature>
<evidence type="ECO:0000256" key="4">
    <source>
        <dbReference type="ARBA" id="ARBA00022691"/>
    </source>
</evidence>
<reference evidence="7" key="3">
    <citation type="submission" date="2025-08" db="UniProtKB">
        <authorList>
            <consortium name="RefSeq"/>
        </authorList>
    </citation>
    <scope>IDENTIFICATION</scope>
    <source>
        <tissue evidence="7">Whole organism</tissue>
    </source>
</reference>
<keyword evidence="3" id="KW-0808">Transferase</keyword>
<keyword evidence="5" id="KW-1133">Transmembrane helix</keyword>
<evidence type="ECO:0000256" key="2">
    <source>
        <dbReference type="ARBA" id="ARBA00022603"/>
    </source>
</evidence>
<keyword evidence="5" id="KW-0812">Transmembrane</keyword>
<proteinExistence type="inferred from homology"/>
<reference evidence="6" key="1">
    <citation type="journal article" date="1997" name="Nucleic Acids Res.">
        <title>tRNAscan-SE: a program for improved detection of transfer RNA genes in genomic sequence.</title>
        <authorList>
            <person name="Lowe T.M."/>
            <person name="Eddy S.R."/>
        </authorList>
    </citation>
    <scope>NUCLEOTIDE SEQUENCE [LARGE SCALE GENOMIC DNA]</scope>
</reference>
<dbReference type="InterPro" id="IPR026170">
    <property type="entry name" value="FAM173A/B"/>
</dbReference>
<keyword evidence="4" id="KW-0949">S-adenosyl-L-methionine</keyword>
<sequence>MEILNENVHKSVKKQSISTGGKLLIGLTGGIGIGLSIVCASFVAPAFRKFCLPFVPATTEQIQNVLRFLPRNANGKLLDIGSGDGRIVVAAAQHAQGLKADGVELNPWLIYYSRLAAIRHGVGQQTSFFRRDLWKFNIKDYNYVIIFGVEQMMQDLEHKLISECPHNAKIIACRFPLPQLQPTRVIEEGVNTVWFYDLNKQNKLS</sequence>